<name>A0A5P2G509_9BACT</name>
<dbReference type="PROSITE" id="PS51257">
    <property type="entry name" value="PROKAR_LIPOPROTEIN"/>
    <property type="match status" value="1"/>
</dbReference>
<accession>A0A5P2G509</accession>
<protein>
    <recommendedName>
        <fullName evidence="3">Lipocalin-like domain-containing protein</fullName>
    </recommendedName>
</protein>
<dbReference type="RefSeq" id="WP_131329798.1">
    <property type="nucleotide sequence ID" value="NZ_CP044016.1"/>
</dbReference>
<organism evidence="1 2">
    <name type="scientific">Rhizosphaericola mali</name>
    <dbReference type="NCBI Taxonomy" id="2545455"/>
    <lineage>
        <taxon>Bacteria</taxon>
        <taxon>Pseudomonadati</taxon>
        <taxon>Bacteroidota</taxon>
        <taxon>Chitinophagia</taxon>
        <taxon>Chitinophagales</taxon>
        <taxon>Chitinophagaceae</taxon>
        <taxon>Rhizosphaericola</taxon>
    </lineage>
</organism>
<dbReference type="KEGG" id="arac:E0W69_009350"/>
<evidence type="ECO:0008006" key="3">
    <source>
        <dbReference type="Google" id="ProtNLM"/>
    </source>
</evidence>
<dbReference type="AlphaFoldDB" id="A0A5P2G509"/>
<evidence type="ECO:0000313" key="1">
    <source>
        <dbReference type="EMBL" id="QES88850.1"/>
    </source>
</evidence>
<dbReference type="EMBL" id="CP044016">
    <property type="protein sequence ID" value="QES88850.1"/>
    <property type="molecule type" value="Genomic_DNA"/>
</dbReference>
<evidence type="ECO:0000313" key="2">
    <source>
        <dbReference type="Proteomes" id="UP000292424"/>
    </source>
</evidence>
<gene>
    <name evidence="1" type="ORF">E0W69_009350</name>
</gene>
<reference evidence="1 2" key="1">
    <citation type="submission" date="2019-09" db="EMBL/GenBank/DDBJ databases">
        <title>Complete genome sequence of Arachidicoccus sp. B3-10 isolated from apple orchard soil.</title>
        <authorList>
            <person name="Kim H.S."/>
            <person name="Han K.-I."/>
            <person name="Suh M.K."/>
            <person name="Lee K.C."/>
            <person name="Eom M.K."/>
            <person name="Kim J.-S."/>
            <person name="Kang S.W."/>
            <person name="Sin Y."/>
            <person name="Lee J.-S."/>
        </authorList>
    </citation>
    <scope>NUCLEOTIDE SEQUENCE [LARGE SCALE GENOMIC DNA]</scope>
    <source>
        <strain evidence="1 2">B3-10</strain>
    </source>
</reference>
<sequence length="141" mass="16421">MRNAIKSLFLLSTVILSCSKDKIKSDDIFSNNLIGTWRIDSGFQYHNNPDPMNYNWTYKEAPTLFTFNKDGSYIGTGYYEYNDVSTYTILDSIVITRSINTELFRFKINYLIKTNSQIAVYSNISPYPNRDSLILYMTKIK</sequence>
<keyword evidence="2" id="KW-1185">Reference proteome</keyword>
<proteinExistence type="predicted"/>
<dbReference type="Proteomes" id="UP000292424">
    <property type="component" value="Chromosome"/>
</dbReference>